<proteinExistence type="predicted"/>
<evidence type="ECO:0000313" key="1">
    <source>
        <dbReference type="EMBL" id="KAI9462628.1"/>
    </source>
</evidence>
<organism evidence="1 2">
    <name type="scientific">Russula earlei</name>
    <dbReference type="NCBI Taxonomy" id="71964"/>
    <lineage>
        <taxon>Eukaryota</taxon>
        <taxon>Fungi</taxon>
        <taxon>Dikarya</taxon>
        <taxon>Basidiomycota</taxon>
        <taxon>Agaricomycotina</taxon>
        <taxon>Agaricomycetes</taxon>
        <taxon>Russulales</taxon>
        <taxon>Russulaceae</taxon>
        <taxon>Russula</taxon>
    </lineage>
</organism>
<protein>
    <submittedName>
        <fullName evidence="1">Fungal fruit body lectin-domain-containing protein</fullName>
    </submittedName>
</protein>
<comment type="caution">
    <text evidence="1">The sequence shown here is derived from an EMBL/GenBank/DDBJ whole genome shotgun (WGS) entry which is preliminary data.</text>
</comment>
<accession>A0ACC0U5R6</accession>
<reference evidence="1" key="1">
    <citation type="submission" date="2021-03" db="EMBL/GenBank/DDBJ databases">
        <title>Evolutionary priming and transition to the ectomycorrhizal habit in an iconic lineage of mushroom-forming fungi: is preadaptation a requirement?</title>
        <authorList>
            <consortium name="DOE Joint Genome Institute"/>
            <person name="Looney B.P."/>
            <person name="Miyauchi S."/>
            <person name="Morin E."/>
            <person name="Drula E."/>
            <person name="Courty P.E."/>
            <person name="Chicoki N."/>
            <person name="Fauchery L."/>
            <person name="Kohler A."/>
            <person name="Kuo A."/>
            <person name="LaButti K."/>
            <person name="Pangilinan J."/>
            <person name="Lipzen A."/>
            <person name="Riley R."/>
            <person name="Andreopoulos W."/>
            <person name="He G."/>
            <person name="Johnson J."/>
            <person name="Barry K.W."/>
            <person name="Grigoriev I.V."/>
            <person name="Nagy L."/>
            <person name="Hibbett D."/>
            <person name="Henrissat B."/>
            <person name="Matheny P.B."/>
            <person name="Labbe J."/>
            <person name="Martin A.F."/>
        </authorList>
    </citation>
    <scope>NUCLEOTIDE SEQUENCE</scope>
    <source>
        <strain evidence="1">BPL698</strain>
    </source>
</reference>
<sequence length="193" mass="21038">MSSRLPPNIDVVFKTSTEVQSADMRSGSTSSPSPQCEPAHYTYCIQFRIADETGQDFRVIDHAVKGTSDIWEVTSLTTFKLKMRGGGTSGSLLLSNSKSSELFSVAAGMHNDKPWCDIVVDVPDNALAQLITNSYYESRPGRFSANSDKNETTSSRGTIISLTISDLQWDGERIATVLIRNRGQISTSAPPPD</sequence>
<dbReference type="EMBL" id="JAGFNK010000167">
    <property type="protein sequence ID" value="KAI9462628.1"/>
    <property type="molecule type" value="Genomic_DNA"/>
</dbReference>
<keyword evidence="2" id="KW-1185">Reference proteome</keyword>
<gene>
    <name evidence="1" type="ORF">F5148DRAFT_218429</name>
</gene>
<dbReference type="Proteomes" id="UP001207468">
    <property type="component" value="Unassembled WGS sequence"/>
</dbReference>
<name>A0ACC0U5R6_9AGAM</name>
<evidence type="ECO:0000313" key="2">
    <source>
        <dbReference type="Proteomes" id="UP001207468"/>
    </source>
</evidence>